<dbReference type="STRING" id="94130.A0A140D066"/>
<evidence type="ECO:0000256" key="1">
    <source>
        <dbReference type="SAM" id="SignalP"/>
    </source>
</evidence>
<organism evidence="3">
    <name type="scientific">Rhizophagus clarus</name>
    <dbReference type="NCBI Taxonomy" id="94130"/>
    <lineage>
        <taxon>Eukaryota</taxon>
        <taxon>Fungi</taxon>
        <taxon>Fungi incertae sedis</taxon>
        <taxon>Mucoromycota</taxon>
        <taxon>Glomeromycotina</taxon>
        <taxon>Glomeromycetes</taxon>
        <taxon>Glomerales</taxon>
        <taxon>Glomeraceae</taxon>
        <taxon>Rhizophagus</taxon>
    </lineage>
</organism>
<gene>
    <name evidence="5" type="ORF">RCL2_001325100</name>
    <name evidence="4" type="ORF">RclHR1_00050023</name>
</gene>
<dbReference type="OrthoDB" id="2327826at2759"/>
<evidence type="ECO:0000313" key="3">
    <source>
        <dbReference type="EMBL" id="AMJ52379.1"/>
    </source>
</evidence>
<dbReference type="Gene3D" id="3.80.10.10">
    <property type="entry name" value="Ribonuclease Inhibitor"/>
    <property type="match status" value="1"/>
</dbReference>
<sequence>MSSSTYCFLVQFILNFVGSAATNTVDNNLLYGKHSNVPTPYLPTECMLEIFKHVQTQGSGLYSCLLVNRYWCKNIIPLLWSRPFEGLSTENRHKLIHTYLACLDREDYLNLSSSLQPYNIEIPKARQPLFNYPMCLKEFSYKQLEIAVHSTIHIWCNRTFIYHHKQNQILLISTALCKLFMRRSISLKSFMIDKYFSHSDIPQISTFIEKPGLSHLTKFRIDFNKPMTTNTIRLLGNLPNLCSNIRCLDIKFPIFEHNHKAISRIISTQKRLNEFNLSGVKLGSERIFSSLQSRHETLNIVRLENVYITEACFNALALCENLKDLSLRYCRGLNIENTSVLLKSKFSLKKLRLGFSPNSSDVAGLILQVGGISLKELEIDLINPIIVETILDYCPNVKEIKLANYFPHDNNHLFYHLFYGLSLENLEIFINSKNLDYEDMKLTGQDLPPTLKYLKLSCGFTFDQFKELFKTCNALLETIIIDYIDLNYDHIKVITKFIKDKKTVKTLGIVGMDDIMTSQEIRELKSRYEIFIIPSYELKHW</sequence>
<keyword evidence="6" id="KW-1185">Reference proteome</keyword>
<evidence type="ECO:0000313" key="6">
    <source>
        <dbReference type="Proteomes" id="UP000247702"/>
    </source>
</evidence>
<dbReference type="InterPro" id="IPR032675">
    <property type="entry name" value="LRR_dom_sf"/>
</dbReference>
<proteinExistence type="predicted"/>
<feature type="chain" id="PRO_5033249618" description="F-box domain-containing protein" evidence="1">
    <location>
        <begin position="22"/>
        <end position="541"/>
    </location>
</feature>
<dbReference type="AlphaFoldDB" id="A0A140D066"/>
<dbReference type="InterPro" id="IPR001810">
    <property type="entry name" value="F-box_dom"/>
</dbReference>
<dbReference type="Proteomes" id="UP000247702">
    <property type="component" value="Unassembled WGS sequence"/>
</dbReference>
<feature type="signal peptide" evidence="1">
    <location>
        <begin position="1"/>
        <end position="21"/>
    </location>
</feature>
<evidence type="ECO:0000313" key="5">
    <source>
        <dbReference type="EMBL" id="GES86185.1"/>
    </source>
</evidence>
<dbReference type="EMBL" id="BLAL01000160">
    <property type="protein sequence ID" value="GES86185.1"/>
    <property type="molecule type" value="Genomic_DNA"/>
</dbReference>
<evidence type="ECO:0000313" key="4">
    <source>
        <dbReference type="EMBL" id="GBC03115.1"/>
    </source>
</evidence>
<reference evidence="4 6" key="2">
    <citation type="submission" date="2017-11" db="EMBL/GenBank/DDBJ databases">
        <title>The genome of Rhizophagus clarus HR1 reveals common genetic basis of auxotrophy among arbuscular mycorrhizal fungi.</title>
        <authorList>
            <person name="Kobayashi Y."/>
        </authorList>
    </citation>
    <scope>NUCLEOTIDE SEQUENCE [LARGE SCALE GENOMIC DNA]</scope>
    <source>
        <strain evidence="4 6">HR1</strain>
    </source>
</reference>
<dbReference type="Proteomes" id="UP000615446">
    <property type="component" value="Unassembled WGS sequence"/>
</dbReference>
<protein>
    <recommendedName>
        <fullName evidence="2">F-box domain-containing protein</fullName>
    </recommendedName>
</protein>
<evidence type="ECO:0000259" key="2">
    <source>
        <dbReference type="Pfam" id="PF12937"/>
    </source>
</evidence>
<accession>A0A140D066</accession>
<name>A0A140D066_9GLOM</name>
<reference evidence="3" key="1">
    <citation type="journal article" date="2016" name="BMC Genomics">
        <title>The effector candidate repertoire of the arbuscular mycorrhizal fungus Rhizophagus clarus.</title>
        <authorList>
            <person name="Sedzielewska Toro K."/>
            <person name="Brachmann A."/>
        </authorList>
    </citation>
    <scope>NUCLEOTIDE SEQUENCE</scope>
    <source>
        <strain evidence="3">MUCL46238</strain>
    </source>
</reference>
<feature type="domain" description="F-box" evidence="2">
    <location>
        <begin position="41"/>
        <end position="84"/>
    </location>
</feature>
<dbReference type="EMBL" id="BEXD01003870">
    <property type="protein sequence ID" value="GBC03115.1"/>
    <property type="molecule type" value="Genomic_DNA"/>
</dbReference>
<reference evidence="5" key="3">
    <citation type="submission" date="2019-10" db="EMBL/GenBank/DDBJ databases">
        <title>Conservation and host-specific expression of non-tandemly repeated heterogenous ribosome RNA gene in arbuscular mycorrhizal fungi.</title>
        <authorList>
            <person name="Maeda T."/>
            <person name="Kobayashi Y."/>
            <person name="Nakagawa T."/>
            <person name="Ezawa T."/>
            <person name="Yamaguchi K."/>
            <person name="Bino T."/>
            <person name="Nishimoto Y."/>
            <person name="Shigenobu S."/>
            <person name="Kawaguchi M."/>
        </authorList>
    </citation>
    <scope>NUCLEOTIDE SEQUENCE</scope>
    <source>
        <strain evidence="5">HR1</strain>
    </source>
</reference>
<keyword evidence="1" id="KW-0732">Signal</keyword>
<dbReference type="SUPFAM" id="SSF52047">
    <property type="entry name" value="RNI-like"/>
    <property type="match status" value="1"/>
</dbReference>
<dbReference type="EMBL" id="KU305741">
    <property type="protein sequence ID" value="AMJ52379.1"/>
    <property type="molecule type" value="Genomic_DNA"/>
</dbReference>
<dbReference type="Pfam" id="PF12937">
    <property type="entry name" value="F-box-like"/>
    <property type="match status" value="1"/>
</dbReference>